<reference evidence="1 2" key="1">
    <citation type="submission" date="2018-08" db="EMBL/GenBank/DDBJ databases">
        <title>Sequencing the genomes of 1000 actinobacteria strains.</title>
        <authorList>
            <person name="Klenk H.-P."/>
        </authorList>
    </citation>
    <scope>NUCLEOTIDE SEQUENCE [LARGE SCALE GENOMIC DNA]</scope>
    <source>
        <strain evidence="1 2">DSM 44099</strain>
    </source>
</reference>
<dbReference type="Proteomes" id="UP000256913">
    <property type="component" value="Unassembled WGS sequence"/>
</dbReference>
<gene>
    <name evidence="1" type="ORF">DFJ67_0537</name>
</gene>
<accession>A0A3D9ZB18</accession>
<evidence type="ECO:0000313" key="2">
    <source>
        <dbReference type="Proteomes" id="UP000256913"/>
    </source>
</evidence>
<dbReference type="InterPro" id="IPR016181">
    <property type="entry name" value="Acyl_CoA_acyltransferase"/>
</dbReference>
<dbReference type="Gene3D" id="3.40.630.30">
    <property type="match status" value="1"/>
</dbReference>
<proteinExistence type="predicted"/>
<comment type="caution">
    <text evidence="1">The sequence shown here is derived from an EMBL/GenBank/DDBJ whole genome shotgun (WGS) entry which is preliminary data.</text>
</comment>
<keyword evidence="2" id="KW-1185">Reference proteome</keyword>
<dbReference type="RefSeq" id="WP_116066387.1">
    <property type="nucleotide sequence ID" value="NZ_BONB01000039.1"/>
</dbReference>
<organism evidence="1 2">
    <name type="scientific">Asanoa ferruginea</name>
    <dbReference type="NCBI Taxonomy" id="53367"/>
    <lineage>
        <taxon>Bacteria</taxon>
        <taxon>Bacillati</taxon>
        <taxon>Actinomycetota</taxon>
        <taxon>Actinomycetes</taxon>
        <taxon>Micromonosporales</taxon>
        <taxon>Micromonosporaceae</taxon>
        <taxon>Asanoa</taxon>
    </lineage>
</organism>
<dbReference type="SUPFAM" id="SSF55729">
    <property type="entry name" value="Acyl-CoA N-acyltransferases (Nat)"/>
    <property type="match status" value="1"/>
</dbReference>
<dbReference type="EMBL" id="QUMQ01000001">
    <property type="protein sequence ID" value="REF94598.1"/>
    <property type="molecule type" value="Genomic_DNA"/>
</dbReference>
<evidence type="ECO:0008006" key="3">
    <source>
        <dbReference type="Google" id="ProtNLM"/>
    </source>
</evidence>
<name>A0A3D9ZB18_9ACTN</name>
<sequence>MSLEIVSIAERPDLASSLDNFPDCWPEYMAHQRLSHLFYDHIAPAHPAFCLVAVDQANSDRLLAKAYAVPLSWPAGPDWTPPADGHDAVILQAAADLFDRRPATIAAAIEITVQTHARRRGLSALMLEALRQRVAARGLPVLLAPVRPTEASSHGDVAMSDYAWRTRDDGLPVDPWLRVHARAGGRLVAVAPSSMTVTGTIAEWRSWTGLPFDRPGPVAVPDTLVAVQADLTHDRAVYVEPNIWVRHTLGRS</sequence>
<dbReference type="OrthoDB" id="342444at2"/>
<evidence type="ECO:0000313" key="1">
    <source>
        <dbReference type="EMBL" id="REF94598.1"/>
    </source>
</evidence>
<dbReference type="AlphaFoldDB" id="A0A3D9ZB18"/>
<protein>
    <recommendedName>
        <fullName evidence="3">N-acetyltransferase</fullName>
    </recommendedName>
</protein>